<dbReference type="InterPro" id="IPR026904">
    <property type="entry name" value="MnmG_C"/>
</dbReference>
<dbReference type="FunFam" id="3.50.50.60:FF:000145">
    <property type="entry name" value="tRNA uridine 5-carboxymethylaminomethyl modification enzyme"/>
    <property type="match status" value="1"/>
</dbReference>
<proteinExistence type="inferred from homology"/>
<evidence type="ECO:0000313" key="15">
    <source>
        <dbReference type="Proteomes" id="UP000829685"/>
    </source>
</evidence>
<dbReference type="InterPro" id="IPR043127">
    <property type="entry name" value="Sec-1-like_dom3a"/>
</dbReference>
<evidence type="ECO:0000256" key="9">
    <source>
        <dbReference type="ARBA" id="ARBA00022927"/>
    </source>
</evidence>
<dbReference type="Gene3D" id="1.10.150.570">
    <property type="entry name" value="GidA associated domain, C-terminal subdomain"/>
    <property type="match status" value="1"/>
</dbReference>
<dbReference type="GO" id="GO:0015031">
    <property type="term" value="P:protein transport"/>
    <property type="evidence" value="ECO:0007669"/>
    <property type="project" value="UniProtKB-KW"/>
</dbReference>
<keyword evidence="5" id="KW-0813">Transport</keyword>
<reference evidence="14" key="1">
    <citation type="submission" date="2021-03" db="EMBL/GenBank/DDBJ databases">
        <title>Revisited historic fungal species revealed as producer of novel bioactive compounds through whole genome sequencing and comparative genomics.</title>
        <authorList>
            <person name="Vignolle G.A."/>
            <person name="Hochenegger N."/>
            <person name="Mach R.L."/>
            <person name="Mach-Aigner A.R."/>
            <person name="Javad Rahimi M."/>
            <person name="Salim K.A."/>
            <person name="Chan C.M."/>
            <person name="Lim L.B.L."/>
            <person name="Cai F."/>
            <person name="Druzhinina I.S."/>
            <person name="U'Ren J.M."/>
            <person name="Derntl C."/>
        </authorList>
    </citation>
    <scope>NUCLEOTIDE SEQUENCE</scope>
    <source>
        <strain evidence="14">TUCIM 5799</strain>
    </source>
</reference>
<accession>A0A9P9WKG3</accession>
<comment type="similarity">
    <text evidence="3">Belongs to the MnmG family.</text>
</comment>
<dbReference type="InterPro" id="IPR002218">
    <property type="entry name" value="MnmG-rel"/>
</dbReference>
<dbReference type="Pfam" id="PF21680">
    <property type="entry name" value="GIDA_C_1st"/>
    <property type="match status" value="1"/>
</dbReference>
<organism evidence="14 15">
    <name type="scientific">Neoarthrinium moseri</name>
    <dbReference type="NCBI Taxonomy" id="1658444"/>
    <lineage>
        <taxon>Eukaryota</taxon>
        <taxon>Fungi</taxon>
        <taxon>Dikarya</taxon>
        <taxon>Ascomycota</taxon>
        <taxon>Pezizomycotina</taxon>
        <taxon>Sordariomycetes</taxon>
        <taxon>Xylariomycetidae</taxon>
        <taxon>Amphisphaeriales</taxon>
        <taxon>Apiosporaceae</taxon>
        <taxon>Neoarthrinium</taxon>
    </lineage>
</organism>
<dbReference type="Pfam" id="PF13932">
    <property type="entry name" value="SAM_GIDA_C"/>
    <property type="match status" value="1"/>
</dbReference>
<dbReference type="GO" id="GO:0031410">
    <property type="term" value="C:cytoplasmic vesicle"/>
    <property type="evidence" value="ECO:0007669"/>
    <property type="project" value="UniProtKB-ARBA"/>
</dbReference>
<evidence type="ECO:0000256" key="2">
    <source>
        <dbReference type="ARBA" id="ARBA00004184"/>
    </source>
</evidence>
<dbReference type="Gene3D" id="3.50.50.60">
    <property type="entry name" value="FAD/NAD(P)-binding domain"/>
    <property type="match status" value="2"/>
</dbReference>
<comment type="function">
    <text evidence="11">Component of the MSS1-MTO1 complex that catalyzes the 5-carboxymethylaminomethyluridine (cmnm(5)U) modification at the 34th wobble position (U34) of mitochondrial tRNAs.</text>
</comment>
<dbReference type="PANTHER" id="PTHR11806">
    <property type="entry name" value="GLUCOSE INHIBITED DIVISION PROTEIN A"/>
    <property type="match status" value="1"/>
</dbReference>
<keyword evidence="6" id="KW-0285">Flavoprotein</keyword>
<comment type="cofactor">
    <cofactor evidence="1">
        <name>FAD</name>
        <dbReference type="ChEBI" id="CHEBI:57692"/>
    </cofactor>
</comment>
<dbReference type="InterPro" id="IPR020595">
    <property type="entry name" value="MnmG-rel_CS"/>
</dbReference>
<dbReference type="SMART" id="SM01228">
    <property type="entry name" value="GIDA_assoc_3"/>
    <property type="match status" value="1"/>
</dbReference>
<name>A0A9P9WKG3_9PEZI</name>
<dbReference type="NCBIfam" id="TIGR00136">
    <property type="entry name" value="mnmG_gidA"/>
    <property type="match status" value="1"/>
</dbReference>
<evidence type="ECO:0000256" key="4">
    <source>
        <dbReference type="ARBA" id="ARBA00009884"/>
    </source>
</evidence>
<dbReference type="HAMAP" id="MF_00129">
    <property type="entry name" value="MnmG_GidA"/>
    <property type="match status" value="1"/>
</dbReference>
<dbReference type="InterPro" id="IPR044920">
    <property type="entry name" value="MnmG_C_subdom_sf"/>
</dbReference>
<dbReference type="InterPro" id="IPR047001">
    <property type="entry name" value="MnmG_C_subdom"/>
</dbReference>
<evidence type="ECO:0000256" key="5">
    <source>
        <dbReference type="ARBA" id="ARBA00022448"/>
    </source>
</evidence>
<dbReference type="PROSITE" id="PS01280">
    <property type="entry name" value="GIDA_1"/>
    <property type="match status" value="1"/>
</dbReference>
<dbReference type="GO" id="GO:0016192">
    <property type="term" value="P:vesicle-mediated transport"/>
    <property type="evidence" value="ECO:0007669"/>
    <property type="project" value="InterPro"/>
</dbReference>
<dbReference type="PANTHER" id="PTHR11806:SF0">
    <property type="entry name" value="PROTEIN MTO1 HOMOLOG, MITOCHONDRIAL"/>
    <property type="match status" value="1"/>
</dbReference>
<protein>
    <recommendedName>
        <fullName evidence="12">Vacuolar protein sorting-associated protein 45</fullName>
    </recommendedName>
</protein>
<evidence type="ECO:0000256" key="6">
    <source>
        <dbReference type="ARBA" id="ARBA00022630"/>
    </source>
</evidence>
<evidence type="ECO:0000313" key="14">
    <source>
        <dbReference type="EMBL" id="KAI1868236.1"/>
    </source>
</evidence>
<dbReference type="FunFam" id="1.10.150.570:FF:000001">
    <property type="entry name" value="tRNA uridine 5-carboxymethylaminomethyl modification enzyme MnmG"/>
    <property type="match status" value="1"/>
</dbReference>
<dbReference type="GO" id="GO:0050660">
    <property type="term" value="F:flavin adenine dinucleotide binding"/>
    <property type="evidence" value="ECO:0007669"/>
    <property type="project" value="InterPro"/>
</dbReference>
<evidence type="ECO:0000259" key="13">
    <source>
        <dbReference type="SMART" id="SM01228"/>
    </source>
</evidence>
<evidence type="ECO:0000256" key="3">
    <source>
        <dbReference type="ARBA" id="ARBA00007653"/>
    </source>
</evidence>
<dbReference type="InterPro" id="IPR036045">
    <property type="entry name" value="Sec1-like_sf"/>
</dbReference>
<dbReference type="GO" id="GO:0070899">
    <property type="term" value="P:mitochondrial tRNA wobble uridine modification"/>
    <property type="evidence" value="ECO:0007669"/>
    <property type="project" value="UniProtKB-ARBA"/>
</dbReference>
<keyword evidence="8" id="KW-0274">FAD</keyword>
<dbReference type="InterPro" id="IPR001619">
    <property type="entry name" value="Sec1-like"/>
</dbReference>
<dbReference type="InterPro" id="IPR043154">
    <property type="entry name" value="Sec-1-like_dom1"/>
</dbReference>
<comment type="caution">
    <text evidence="14">The sequence shown here is derived from an EMBL/GenBank/DDBJ whole genome shotgun (WGS) entry which is preliminary data.</text>
</comment>
<dbReference type="InterPro" id="IPR040131">
    <property type="entry name" value="MnmG_N"/>
</dbReference>
<dbReference type="InterPro" id="IPR049312">
    <property type="entry name" value="GIDA_C_N"/>
</dbReference>
<dbReference type="Pfam" id="PF00995">
    <property type="entry name" value="Sec1"/>
    <property type="match status" value="1"/>
</dbReference>
<keyword evidence="9" id="KW-0653">Protein transport</keyword>
<keyword evidence="10" id="KW-0472">Membrane</keyword>
<dbReference type="GO" id="GO:0005739">
    <property type="term" value="C:mitochondrion"/>
    <property type="evidence" value="ECO:0007669"/>
    <property type="project" value="GOC"/>
</dbReference>
<dbReference type="Gene3D" id="3.40.50.2060">
    <property type="match status" value="1"/>
</dbReference>
<evidence type="ECO:0000256" key="7">
    <source>
        <dbReference type="ARBA" id="ARBA00022694"/>
    </source>
</evidence>
<keyword evidence="15" id="KW-1185">Reference proteome</keyword>
<comment type="similarity">
    <text evidence="4">Belongs to the STXBP/unc-18/SEC1 family.</text>
</comment>
<dbReference type="GO" id="GO:0012505">
    <property type="term" value="C:endomembrane system"/>
    <property type="evidence" value="ECO:0007669"/>
    <property type="project" value="UniProtKB-SubCell"/>
</dbReference>
<sequence length="1297" mass="143554">MDVVQAVSGYISKMVSAGDSATGGPSAKMKILLLDKDTVSIVSTAITQSSLLNHEVYLIDRLDNQSREKMRHLRCLCFVRPSSDSIQFLIDELRDPKYGEYYLYFSNVVKKSALERLAEADDHEIVKLVQEHFADFLVINPDLFSLNLTLPQQRIWSGNPDMWNTDALQRSTEGLMAVLLSLKKKPLIRYEKNSLLAKKLATEVRYNITQEEQLFDFRRVDTPPILLILDRREDPATPLLNQWTYQAMVHHLLGINNGRVDLGDVPEIRPELREIVLSQDQDPFFKKNMYLNFGDLGGNIKDYVEQYQSKTKNNANIESITDMKRFIEEYPEFRKLSGNVSKHVTLVSELSRRVGSENLLEVSEVEQSLACNDNHATDLKNVQRLIQNPSVTGDAKVGLVALYALRYEKHPSNSLPMLVDLLTAAGGVPPRQADLIAKLLIYHNSLQQSQAAGGITDIFEPGGIFSGARGIKGLKGVENVYTQHSPHLETTLQNMIKGRLREQQYPFVEGGGTTRDKPQDIIVFIIGGATYEESKMVAGINASSPGVRVVLGGTAIHNAATFLEEVDDAVSSWPEPPPTTVAGRLRKEGQAQVTRHNSCYRPDEMQKVWTPRGLGRPIVIARRRFPNPCYRRRTFATVTQDTRPFDVVVVGGGHAGTEACAAAARSGARTALITPKLDNLGVCSCNPSFGGIGKGTIIREIDALDGVAGRIIDKAGVQFKVLNRRKGPAVWGPRAQIDRALYNRYMREELQGYENLSIIEGSVSDIVVGAAEEGDAGGKAKSKITGVRLESGEVLPTTQIIITTGTFLGGEIHIGLEKYPAGRIGEKATFGLSKSLKEAGFQLGRLKTGTPPRLSKKSIDFGILEEQMGDDPPHPFSYLNEKVSVQDQLLCWATYTNHATHDVVRANLDKTIHIRESVKGPRYCPSLESKIIRFSEKERHIVWLEPEGFDNDVIYPNGLSMTVPAEAQEQLLRTIRGLENVEMLQPGYGVEYDYVDPRSLKSTLETKAISGLFLAGQINGTTGYEEAAGQGIIAGINAGRAAQGKPQVSVTRADGYIGIMIDDLITKGVSEPYRMFTSRSEYRMSHRADNADMRLTELGRAWGVVGDKRWSHFTDTKAQMEELTGHLERFTLTAPNWVAAGFKARVDAKHRSALEILRLAGVKLADLHERIPEVRSYSDHVQGRVGIEAVYAPYVAMQRAEQALFAKDESLTLPTDLDYDSVFGLSFHEKAILNATRPESIGQARRIEGVTPSGCVRLLSFVTRSERFKEAMGGRDELAPLGAEVDGLDADARGQEL</sequence>
<comment type="subcellular location">
    <subcellularLocation>
        <location evidence="2">Endomembrane system</location>
        <topology evidence="2">Peripheral membrane protein</topology>
    </subcellularLocation>
</comment>
<evidence type="ECO:0000256" key="12">
    <source>
        <dbReference type="ARBA" id="ARBA00073001"/>
    </source>
</evidence>
<evidence type="ECO:0000256" key="1">
    <source>
        <dbReference type="ARBA" id="ARBA00001974"/>
    </source>
</evidence>
<dbReference type="SUPFAM" id="SSF56815">
    <property type="entry name" value="Sec1/munc18-like (SM) proteins"/>
    <property type="match status" value="1"/>
</dbReference>
<evidence type="ECO:0000256" key="8">
    <source>
        <dbReference type="ARBA" id="ARBA00022827"/>
    </source>
</evidence>
<gene>
    <name evidence="14" type="ORF">JX265_007059</name>
</gene>
<dbReference type="PROSITE" id="PS01281">
    <property type="entry name" value="GIDA_2"/>
    <property type="match status" value="1"/>
</dbReference>
<dbReference type="EMBL" id="JAFIMR010000017">
    <property type="protein sequence ID" value="KAI1868236.1"/>
    <property type="molecule type" value="Genomic_DNA"/>
</dbReference>
<dbReference type="FunFam" id="3.50.50.60:FF:000002">
    <property type="entry name" value="tRNA uridine 5-carboxymethylaminomethyl modification enzyme MnmG"/>
    <property type="match status" value="1"/>
</dbReference>
<dbReference type="GO" id="GO:0030488">
    <property type="term" value="P:tRNA methylation"/>
    <property type="evidence" value="ECO:0007669"/>
    <property type="project" value="TreeGrafter"/>
</dbReference>
<dbReference type="InterPro" id="IPR027482">
    <property type="entry name" value="Sec1-like_dom2"/>
</dbReference>
<feature type="domain" description="tRNA uridine 5-carboxymethylaminomethyl modification enzyme C-terminal subdomain" evidence="13">
    <location>
        <begin position="1189"/>
        <end position="1260"/>
    </location>
</feature>
<dbReference type="Gene3D" id="1.25.40.60">
    <property type="match status" value="1"/>
</dbReference>
<keyword evidence="7" id="KW-0819">tRNA processing</keyword>
<dbReference type="SUPFAM" id="SSF51905">
    <property type="entry name" value="FAD/NAD(P)-binding domain"/>
    <property type="match status" value="1"/>
</dbReference>
<dbReference type="Pfam" id="PF01134">
    <property type="entry name" value="GIDA"/>
    <property type="match status" value="1"/>
</dbReference>
<evidence type="ECO:0000256" key="11">
    <source>
        <dbReference type="ARBA" id="ARBA00054993"/>
    </source>
</evidence>
<dbReference type="Gene3D" id="3.40.50.1910">
    <property type="match status" value="1"/>
</dbReference>
<dbReference type="Proteomes" id="UP000829685">
    <property type="component" value="Unassembled WGS sequence"/>
</dbReference>
<dbReference type="FunFam" id="3.90.830.10:FF:000002">
    <property type="entry name" value="Vacuolar protein sorting-associated protein 45"/>
    <property type="match status" value="1"/>
</dbReference>
<dbReference type="InterPro" id="IPR036188">
    <property type="entry name" value="FAD/NAD-bd_sf"/>
</dbReference>
<dbReference type="InterPro" id="IPR004416">
    <property type="entry name" value="MnmG"/>
</dbReference>
<dbReference type="Gene3D" id="3.90.830.10">
    <property type="entry name" value="Syntaxin Binding Protein 1, Chain A, domain 2"/>
    <property type="match status" value="1"/>
</dbReference>
<evidence type="ECO:0000256" key="10">
    <source>
        <dbReference type="ARBA" id="ARBA00023136"/>
    </source>
</evidence>